<keyword evidence="5 7" id="KW-0449">Lipoprotein</keyword>
<evidence type="ECO:0000256" key="1">
    <source>
        <dbReference type="ARBA" id="ARBA00022475"/>
    </source>
</evidence>
<keyword evidence="2 6" id="KW-0732">Signal</keyword>
<name>A0A6N2S5Q2_BLAHA</name>
<keyword evidence="4" id="KW-0564">Palmitate</keyword>
<gene>
    <name evidence="7" type="primary">lipO_2</name>
    <name evidence="7" type="ORF">BHLFYP23_01963</name>
</gene>
<dbReference type="AlphaFoldDB" id="A0A6N2S5Q2"/>
<dbReference type="PANTHER" id="PTHR43649">
    <property type="entry name" value="ARABINOSE-BINDING PROTEIN-RELATED"/>
    <property type="match status" value="1"/>
</dbReference>
<feature type="chain" id="PRO_5038744125" evidence="6">
    <location>
        <begin position="25"/>
        <end position="497"/>
    </location>
</feature>
<protein>
    <submittedName>
        <fullName evidence="7">Lipoprotein LipO</fullName>
    </submittedName>
</protein>
<organism evidence="7">
    <name type="scientific">Blautia hansenii</name>
    <name type="common">Ruminococcus hansenii</name>
    <dbReference type="NCBI Taxonomy" id="1322"/>
    <lineage>
        <taxon>Bacteria</taxon>
        <taxon>Bacillati</taxon>
        <taxon>Bacillota</taxon>
        <taxon>Clostridia</taxon>
        <taxon>Lachnospirales</taxon>
        <taxon>Lachnospiraceae</taxon>
        <taxon>Blautia</taxon>
    </lineage>
</organism>
<dbReference type="PANTHER" id="PTHR43649:SF33">
    <property type="entry name" value="POLYGALACTURONAN_RHAMNOGALACTURONAN-BINDING PROTEIN YTCQ"/>
    <property type="match status" value="1"/>
</dbReference>
<dbReference type="SUPFAM" id="SSF53850">
    <property type="entry name" value="Periplasmic binding protein-like II"/>
    <property type="match status" value="1"/>
</dbReference>
<dbReference type="InterPro" id="IPR050490">
    <property type="entry name" value="Bact_solute-bd_prot1"/>
</dbReference>
<evidence type="ECO:0000256" key="2">
    <source>
        <dbReference type="ARBA" id="ARBA00022729"/>
    </source>
</evidence>
<feature type="signal peptide" evidence="6">
    <location>
        <begin position="1"/>
        <end position="24"/>
    </location>
</feature>
<proteinExistence type="predicted"/>
<keyword evidence="3" id="KW-0472">Membrane</keyword>
<evidence type="ECO:0000256" key="3">
    <source>
        <dbReference type="ARBA" id="ARBA00023136"/>
    </source>
</evidence>
<reference evidence="7" key="1">
    <citation type="submission" date="2019-11" db="EMBL/GenBank/DDBJ databases">
        <authorList>
            <person name="Feng L."/>
        </authorList>
    </citation>
    <scope>NUCLEOTIDE SEQUENCE</scope>
    <source>
        <strain evidence="7">BhanseniiLFYP23</strain>
    </source>
</reference>
<dbReference type="EMBL" id="CACRSY010000007">
    <property type="protein sequence ID" value="VYS89013.1"/>
    <property type="molecule type" value="Genomic_DNA"/>
</dbReference>
<evidence type="ECO:0000256" key="6">
    <source>
        <dbReference type="SAM" id="SignalP"/>
    </source>
</evidence>
<dbReference type="RefSeq" id="WP_156342059.1">
    <property type="nucleotide sequence ID" value="NZ_CACRSY010000007.1"/>
</dbReference>
<sequence length="497" mass="56377">MKTRTKKIMSLFLTAAILTGTVMGCGGKEKEEANGAESTNNEEAVTISMVMKDMSPDDEVSVKFLEAVSKGVSEQLGKEIKIELEPISEGSYSESMGLLIQSGKIPDLMYFQGGDYQFAITQEILEDLTPYIESSTYIKSMMQPYNEERIKNYPYLLWLSPDRIPVPLVRKDWFEATESGKTLLENPTVENYKIFFQELKEKNNLKEAFTMTGDNSEVLLELDTIFNQAFGITKTWEKEGDAYVYNKVSAKQKEKLAFYAELYTEGLLDNEWLSKKWDTKESAFYNGEVGVISGTQGSVINVYNNKMTTQNGDEAELMVLPPAKGESQGYVSSDTSKESRGWAISAYSEHKEEAFAILEYMASPEGQVLDKLGYEGEQYNIEDGKYVLTDKSAEWWPRFHESLKGFEAEFSEETPYYTEAATKSLEMTEEYGSLDNKFILPDEYVTSWDACEALYKEYVADVISGKKSIDTFDEFVKEWNDLGGKEVTEYANEVLNK</sequence>
<accession>A0A6N2S5Q2</accession>
<evidence type="ECO:0000313" key="7">
    <source>
        <dbReference type="EMBL" id="VYS89013.1"/>
    </source>
</evidence>
<evidence type="ECO:0000256" key="4">
    <source>
        <dbReference type="ARBA" id="ARBA00023139"/>
    </source>
</evidence>
<dbReference type="PROSITE" id="PS51257">
    <property type="entry name" value="PROKAR_LIPOPROTEIN"/>
    <property type="match status" value="1"/>
</dbReference>
<evidence type="ECO:0000256" key="5">
    <source>
        <dbReference type="ARBA" id="ARBA00023288"/>
    </source>
</evidence>
<dbReference type="Pfam" id="PF01547">
    <property type="entry name" value="SBP_bac_1"/>
    <property type="match status" value="1"/>
</dbReference>
<dbReference type="InterPro" id="IPR006059">
    <property type="entry name" value="SBP"/>
</dbReference>
<keyword evidence="1" id="KW-1003">Cell membrane</keyword>
<dbReference type="Gene3D" id="3.40.190.10">
    <property type="entry name" value="Periplasmic binding protein-like II"/>
    <property type="match status" value="2"/>
</dbReference>